<dbReference type="InterPro" id="IPR000182">
    <property type="entry name" value="GNAT_dom"/>
</dbReference>
<dbReference type="Proteomes" id="UP000320390">
    <property type="component" value="Chromosome"/>
</dbReference>
<dbReference type="GO" id="GO:0016747">
    <property type="term" value="F:acyltransferase activity, transferring groups other than amino-acyl groups"/>
    <property type="evidence" value="ECO:0007669"/>
    <property type="project" value="InterPro"/>
</dbReference>
<evidence type="ECO:0000259" key="1">
    <source>
        <dbReference type="PROSITE" id="PS51186"/>
    </source>
</evidence>
<evidence type="ECO:0000313" key="3">
    <source>
        <dbReference type="Proteomes" id="UP000320390"/>
    </source>
</evidence>
<evidence type="ECO:0000313" key="2">
    <source>
        <dbReference type="EMBL" id="QDV08335.1"/>
    </source>
</evidence>
<dbReference type="Gene3D" id="3.40.630.30">
    <property type="match status" value="1"/>
</dbReference>
<dbReference type="EMBL" id="CP036434">
    <property type="protein sequence ID" value="QDV08335.1"/>
    <property type="molecule type" value="Genomic_DNA"/>
</dbReference>
<dbReference type="PROSITE" id="PS51186">
    <property type="entry name" value="GNAT"/>
    <property type="match status" value="1"/>
</dbReference>
<organism evidence="2 3">
    <name type="scientific">Saltatorellus ferox</name>
    <dbReference type="NCBI Taxonomy" id="2528018"/>
    <lineage>
        <taxon>Bacteria</taxon>
        <taxon>Pseudomonadati</taxon>
        <taxon>Planctomycetota</taxon>
        <taxon>Planctomycetia</taxon>
        <taxon>Planctomycetia incertae sedis</taxon>
        <taxon>Saltatorellus</taxon>
    </lineage>
</organism>
<proteinExistence type="predicted"/>
<keyword evidence="2" id="KW-0808">Transferase</keyword>
<gene>
    <name evidence="2" type="ORF">Poly30_38730</name>
</gene>
<dbReference type="Pfam" id="PF13508">
    <property type="entry name" value="Acetyltransf_7"/>
    <property type="match status" value="1"/>
</dbReference>
<protein>
    <submittedName>
        <fullName evidence="2">Acetyltransferase (GNAT) family protein</fullName>
    </submittedName>
</protein>
<name>A0A518EW65_9BACT</name>
<keyword evidence="3" id="KW-1185">Reference proteome</keyword>
<dbReference type="AlphaFoldDB" id="A0A518EW65"/>
<reference evidence="2 3" key="1">
    <citation type="submission" date="2019-02" db="EMBL/GenBank/DDBJ databases">
        <title>Deep-cultivation of Planctomycetes and their phenomic and genomic characterization uncovers novel biology.</title>
        <authorList>
            <person name="Wiegand S."/>
            <person name="Jogler M."/>
            <person name="Boedeker C."/>
            <person name="Pinto D."/>
            <person name="Vollmers J."/>
            <person name="Rivas-Marin E."/>
            <person name="Kohn T."/>
            <person name="Peeters S.H."/>
            <person name="Heuer A."/>
            <person name="Rast P."/>
            <person name="Oberbeckmann S."/>
            <person name="Bunk B."/>
            <person name="Jeske O."/>
            <person name="Meyerdierks A."/>
            <person name="Storesund J.E."/>
            <person name="Kallscheuer N."/>
            <person name="Luecker S."/>
            <person name="Lage O.M."/>
            <person name="Pohl T."/>
            <person name="Merkel B.J."/>
            <person name="Hornburger P."/>
            <person name="Mueller R.-W."/>
            <person name="Bruemmer F."/>
            <person name="Labrenz M."/>
            <person name="Spormann A.M."/>
            <person name="Op den Camp H."/>
            <person name="Overmann J."/>
            <person name="Amann R."/>
            <person name="Jetten M.S.M."/>
            <person name="Mascher T."/>
            <person name="Medema M.H."/>
            <person name="Devos D.P."/>
            <person name="Kaster A.-K."/>
            <person name="Ovreas L."/>
            <person name="Rohde M."/>
            <person name="Galperin M.Y."/>
            <person name="Jogler C."/>
        </authorList>
    </citation>
    <scope>NUCLEOTIDE SEQUENCE [LARGE SCALE GENOMIC DNA]</scope>
    <source>
        <strain evidence="2 3">Poly30</strain>
    </source>
</reference>
<dbReference type="InterPro" id="IPR016181">
    <property type="entry name" value="Acyl_CoA_acyltransferase"/>
</dbReference>
<accession>A0A518EW65</accession>
<feature type="domain" description="N-acetyltransferase" evidence="1">
    <location>
        <begin position="14"/>
        <end position="171"/>
    </location>
</feature>
<dbReference type="CDD" id="cd04301">
    <property type="entry name" value="NAT_SF"/>
    <property type="match status" value="1"/>
</dbReference>
<sequence length="191" mass="20685">MTRMPRSVETSVPSGYRSEPAPADIVAVRDVVTSSGFFSPAEIEVAVELVEERLAKGLASGYHFLFADGKEGARGYTCFGEVPATVGSYDLYWIAVHESERGSGIGRSLLAATEAEIDGLGGARIWVETSSRDLYVPTRAFYLACGYTEAARLPDFYGKGDAKVVFVKALSGPESGWHSESAPEPERHRDR</sequence>
<dbReference type="SUPFAM" id="SSF55729">
    <property type="entry name" value="Acyl-CoA N-acyltransferases (Nat)"/>
    <property type="match status" value="1"/>
</dbReference>